<evidence type="ECO:0000256" key="5">
    <source>
        <dbReference type="ARBA" id="ARBA00025751"/>
    </source>
</evidence>
<dbReference type="PANTHER" id="PTHR13946">
    <property type="entry name" value="DNA-DIRECTED RNA POLYMERASE I,II,III"/>
    <property type="match status" value="1"/>
</dbReference>
<sequence>MSINYLKEVDDPITKEKALKSSLITISISGEDHTLGNLLRSRLSQMPEVEFASYSIPHPSLSEMNFRLQVNEGLVALDVFKQALDDLIYLSKGISKEFNEKYGQFDTTMADTTTAD</sequence>
<dbReference type="Gene3D" id="3.30.1360.10">
    <property type="entry name" value="RNA polymerase, RBP11-like subunit"/>
    <property type="match status" value="1"/>
</dbReference>
<proteinExistence type="inferred from homology"/>
<dbReference type="SUPFAM" id="SSF55257">
    <property type="entry name" value="RBP11-like subunits of RNA polymerase"/>
    <property type="match status" value="1"/>
</dbReference>
<dbReference type="InterPro" id="IPR008193">
    <property type="entry name" value="RNA_pol_Rpb11_13-16kDa_CS"/>
</dbReference>
<dbReference type="GO" id="GO:0003899">
    <property type="term" value="F:DNA-directed RNA polymerase activity"/>
    <property type="evidence" value="ECO:0007669"/>
    <property type="project" value="InterPro"/>
</dbReference>
<dbReference type="AlphaFoldDB" id="A0A023B691"/>
<dbReference type="RefSeq" id="XP_011134035.1">
    <property type="nucleotide sequence ID" value="XM_011135733.1"/>
</dbReference>
<comment type="caution">
    <text evidence="7">The sequence shown here is derived from an EMBL/GenBank/DDBJ whole genome shotgun (WGS) entry which is preliminary data.</text>
</comment>
<dbReference type="CDD" id="cd07029">
    <property type="entry name" value="RNAP_I_III_AC19"/>
    <property type="match status" value="1"/>
</dbReference>
<evidence type="ECO:0000313" key="8">
    <source>
        <dbReference type="Proteomes" id="UP000019763"/>
    </source>
</evidence>
<dbReference type="GO" id="GO:0000428">
    <property type="term" value="C:DNA-directed RNA polymerase complex"/>
    <property type="evidence" value="ECO:0007669"/>
    <property type="project" value="UniProtKB-KW"/>
</dbReference>
<dbReference type="InterPro" id="IPR009025">
    <property type="entry name" value="RBP11-like_dimer"/>
</dbReference>
<keyword evidence="2 7" id="KW-0240">DNA-directed RNA polymerase</keyword>
<dbReference type="GO" id="GO:0006351">
    <property type="term" value="P:DNA-templated transcription"/>
    <property type="evidence" value="ECO:0007669"/>
    <property type="project" value="InterPro"/>
</dbReference>
<organism evidence="7 8">
    <name type="scientific">Gregarina niphandrodes</name>
    <name type="common">Septate eugregarine</name>
    <dbReference type="NCBI Taxonomy" id="110365"/>
    <lineage>
        <taxon>Eukaryota</taxon>
        <taxon>Sar</taxon>
        <taxon>Alveolata</taxon>
        <taxon>Apicomplexa</taxon>
        <taxon>Conoidasida</taxon>
        <taxon>Gregarinasina</taxon>
        <taxon>Eugregarinorida</taxon>
        <taxon>Gregarinidae</taxon>
        <taxon>Gregarina</taxon>
    </lineage>
</organism>
<dbReference type="eggNOG" id="KOG3438">
    <property type="taxonomic scope" value="Eukaryota"/>
</dbReference>
<dbReference type="PROSITE" id="PS01154">
    <property type="entry name" value="RNA_POL_L_13KD"/>
    <property type="match status" value="1"/>
</dbReference>
<keyword evidence="8" id="KW-1185">Reference proteome</keyword>
<dbReference type="VEuPathDB" id="CryptoDB:GNI_081780"/>
<dbReference type="InterPro" id="IPR033898">
    <property type="entry name" value="RNAP_AC19"/>
</dbReference>
<dbReference type="OMA" id="MRIQMYD"/>
<dbReference type="PANTHER" id="PTHR13946:SF28">
    <property type="entry name" value="DNA-DIRECTED RNA POLYMERASES I AND III SUBUNIT RPAC2"/>
    <property type="match status" value="1"/>
</dbReference>
<comment type="similarity">
    <text evidence="5">Belongs to the archaeal Rpo11/eukaryotic RPB11/RPC19 RNA polymerase subunit family.</text>
</comment>
<evidence type="ECO:0000256" key="3">
    <source>
        <dbReference type="ARBA" id="ARBA00023163"/>
    </source>
</evidence>
<dbReference type="GO" id="GO:0003677">
    <property type="term" value="F:DNA binding"/>
    <property type="evidence" value="ECO:0007669"/>
    <property type="project" value="InterPro"/>
</dbReference>
<dbReference type="HAMAP" id="MF_00261">
    <property type="entry name" value="RNApol_arch_Rpo11"/>
    <property type="match status" value="1"/>
</dbReference>
<dbReference type="GeneID" id="22912957"/>
<gene>
    <name evidence="7" type="ORF">GNI_081780</name>
</gene>
<comment type="subcellular location">
    <subcellularLocation>
        <location evidence="1">Nucleus</location>
    </subcellularLocation>
</comment>
<reference evidence="7" key="1">
    <citation type="submission" date="2013-12" db="EMBL/GenBank/DDBJ databases">
        <authorList>
            <person name="Omoto C.K."/>
            <person name="Sibley D."/>
            <person name="Venepally P."/>
            <person name="Hadjithomas M."/>
            <person name="Karamycheva S."/>
            <person name="Brunk B."/>
            <person name="Roos D."/>
            <person name="Caler E."/>
            <person name="Lorenzi H."/>
        </authorList>
    </citation>
    <scope>NUCLEOTIDE SEQUENCE</scope>
</reference>
<dbReference type="GO" id="GO:0046983">
    <property type="term" value="F:protein dimerization activity"/>
    <property type="evidence" value="ECO:0007669"/>
    <property type="project" value="InterPro"/>
</dbReference>
<dbReference type="InterPro" id="IPR022905">
    <property type="entry name" value="Rpo11-like"/>
</dbReference>
<evidence type="ECO:0000313" key="7">
    <source>
        <dbReference type="EMBL" id="EZG65877.1"/>
    </source>
</evidence>
<keyword evidence="4" id="KW-0539">Nucleus</keyword>
<protein>
    <submittedName>
        <fullName evidence="7">DNA-directed RNA polymerase subunit</fullName>
    </submittedName>
</protein>
<accession>A0A023B691</accession>
<evidence type="ECO:0000256" key="4">
    <source>
        <dbReference type="ARBA" id="ARBA00023242"/>
    </source>
</evidence>
<evidence type="ECO:0000256" key="1">
    <source>
        <dbReference type="ARBA" id="ARBA00004123"/>
    </source>
</evidence>
<dbReference type="EMBL" id="AFNH02000613">
    <property type="protein sequence ID" value="EZG65877.1"/>
    <property type="molecule type" value="Genomic_DNA"/>
</dbReference>
<feature type="domain" description="DNA-directed RNA polymerase RBP11-like dimerisation" evidence="6">
    <location>
        <begin position="24"/>
        <end position="93"/>
    </location>
</feature>
<dbReference type="Pfam" id="PF13656">
    <property type="entry name" value="RNA_pol_L_2"/>
    <property type="match status" value="1"/>
</dbReference>
<dbReference type="InterPro" id="IPR036603">
    <property type="entry name" value="RBP11-like"/>
</dbReference>
<name>A0A023B691_GRENI</name>
<dbReference type="OrthoDB" id="510325at2759"/>
<keyword evidence="3" id="KW-0804">Transcription</keyword>
<evidence type="ECO:0000259" key="6">
    <source>
        <dbReference type="Pfam" id="PF13656"/>
    </source>
</evidence>
<dbReference type="GO" id="GO:0005634">
    <property type="term" value="C:nucleus"/>
    <property type="evidence" value="ECO:0007669"/>
    <property type="project" value="UniProtKB-SubCell"/>
</dbReference>
<evidence type="ECO:0000256" key="2">
    <source>
        <dbReference type="ARBA" id="ARBA00022478"/>
    </source>
</evidence>
<dbReference type="Proteomes" id="UP000019763">
    <property type="component" value="Unassembled WGS sequence"/>
</dbReference>